<comment type="caution">
    <text evidence="1">The sequence shown here is derived from an EMBL/GenBank/DDBJ whole genome shotgun (WGS) entry which is preliminary data.</text>
</comment>
<reference evidence="1" key="1">
    <citation type="journal article" date="2014" name="Front. Microbiol.">
        <title>High frequency of phylogenetically diverse reductive dehalogenase-homologous genes in deep subseafloor sedimentary metagenomes.</title>
        <authorList>
            <person name="Kawai M."/>
            <person name="Futagami T."/>
            <person name="Toyoda A."/>
            <person name="Takaki Y."/>
            <person name="Nishi S."/>
            <person name="Hori S."/>
            <person name="Arai W."/>
            <person name="Tsubouchi T."/>
            <person name="Morono Y."/>
            <person name="Uchiyama I."/>
            <person name="Ito T."/>
            <person name="Fujiyama A."/>
            <person name="Inagaki F."/>
            <person name="Takami H."/>
        </authorList>
    </citation>
    <scope>NUCLEOTIDE SEQUENCE</scope>
    <source>
        <strain evidence="1">Expedition CK06-06</strain>
    </source>
</reference>
<dbReference type="EMBL" id="BARV01011741">
    <property type="protein sequence ID" value="GAI11610.1"/>
    <property type="molecule type" value="Genomic_DNA"/>
</dbReference>
<gene>
    <name evidence="1" type="ORF">S06H3_22107</name>
</gene>
<accession>X1MA91</accession>
<evidence type="ECO:0000313" key="1">
    <source>
        <dbReference type="EMBL" id="GAI11610.1"/>
    </source>
</evidence>
<proteinExistence type="predicted"/>
<name>X1MA91_9ZZZZ</name>
<dbReference type="AlphaFoldDB" id="X1MA91"/>
<protein>
    <submittedName>
        <fullName evidence="1">Uncharacterized protein</fullName>
    </submittedName>
</protein>
<sequence length="98" mass="10756">MKKTWQEKLKDEPSFPKVLRLEKGFPCYNAVHKMGAEAGDDVVLVNPSEVVEIMKQVPKGKLITIVEICKKIAKQHGVPACCTLTTGIFIMTAANAAE</sequence>
<organism evidence="1">
    <name type="scientific">marine sediment metagenome</name>
    <dbReference type="NCBI Taxonomy" id="412755"/>
    <lineage>
        <taxon>unclassified sequences</taxon>
        <taxon>metagenomes</taxon>
        <taxon>ecological metagenomes</taxon>
    </lineage>
</organism>
<feature type="non-terminal residue" evidence="1">
    <location>
        <position position="98"/>
    </location>
</feature>